<organism evidence="10 11">
    <name type="scientific">Pinibacter aurantiacus</name>
    <dbReference type="NCBI Taxonomy" id="2851599"/>
    <lineage>
        <taxon>Bacteria</taxon>
        <taxon>Pseudomonadati</taxon>
        <taxon>Bacteroidota</taxon>
        <taxon>Chitinophagia</taxon>
        <taxon>Chitinophagales</taxon>
        <taxon>Chitinophagaceae</taxon>
        <taxon>Pinibacter</taxon>
    </lineage>
</organism>
<dbReference type="AlphaFoldDB" id="A0A9E2W4B5"/>
<dbReference type="EMBL" id="JAHSPG010000015">
    <property type="protein sequence ID" value="MBV4359535.1"/>
    <property type="molecule type" value="Genomic_DNA"/>
</dbReference>
<evidence type="ECO:0000256" key="2">
    <source>
        <dbReference type="ARBA" id="ARBA00022692"/>
    </source>
</evidence>
<feature type="transmembrane region" description="Helical" evidence="8">
    <location>
        <begin position="65"/>
        <end position="86"/>
    </location>
</feature>
<evidence type="ECO:0000256" key="8">
    <source>
        <dbReference type="SAM" id="Phobius"/>
    </source>
</evidence>
<evidence type="ECO:0000256" key="3">
    <source>
        <dbReference type="ARBA" id="ARBA00022989"/>
    </source>
</evidence>
<dbReference type="GO" id="GO:0050479">
    <property type="term" value="F:glyceryl-ether monooxygenase activity"/>
    <property type="evidence" value="ECO:0007669"/>
    <property type="project" value="TreeGrafter"/>
</dbReference>
<comment type="caution">
    <text evidence="10">The sequence shown here is derived from an EMBL/GenBank/DDBJ whole genome shotgun (WGS) entry which is preliminary data.</text>
</comment>
<keyword evidence="11" id="KW-1185">Reference proteome</keyword>
<evidence type="ECO:0000313" key="11">
    <source>
        <dbReference type="Proteomes" id="UP000812270"/>
    </source>
</evidence>
<feature type="region of interest" description="Disordered" evidence="7">
    <location>
        <begin position="300"/>
        <end position="319"/>
    </location>
</feature>
<dbReference type="GO" id="GO:0008610">
    <property type="term" value="P:lipid biosynthetic process"/>
    <property type="evidence" value="ECO:0007669"/>
    <property type="project" value="InterPro"/>
</dbReference>
<dbReference type="InterPro" id="IPR051689">
    <property type="entry name" value="Sterol_desaturase/TMEM195"/>
</dbReference>
<feature type="transmembrane region" description="Helical" evidence="8">
    <location>
        <begin position="26"/>
        <end position="45"/>
    </location>
</feature>
<feature type="transmembrane region" description="Helical" evidence="8">
    <location>
        <begin position="98"/>
        <end position="116"/>
    </location>
</feature>
<evidence type="ECO:0000313" key="10">
    <source>
        <dbReference type="EMBL" id="MBV4359535.1"/>
    </source>
</evidence>
<dbReference type="GO" id="GO:0016020">
    <property type="term" value="C:membrane"/>
    <property type="evidence" value="ECO:0007669"/>
    <property type="project" value="GOC"/>
</dbReference>
<evidence type="ECO:0000256" key="7">
    <source>
        <dbReference type="SAM" id="MobiDB-lite"/>
    </source>
</evidence>
<keyword evidence="5" id="KW-0443">Lipid metabolism</keyword>
<dbReference type="GO" id="GO:0012505">
    <property type="term" value="C:endomembrane system"/>
    <property type="evidence" value="ECO:0007669"/>
    <property type="project" value="UniProtKB-SubCell"/>
</dbReference>
<gene>
    <name evidence="10" type="ORF">KTO63_20360</name>
</gene>
<dbReference type="PANTHER" id="PTHR21624:SF1">
    <property type="entry name" value="ALKYLGLYCEROL MONOOXYGENASE"/>
    <property type="match status" value="1"/>
</dbReference>
<dbReference type="GO" id="GO:0006643">
    <property type="term" value="P:membrane lipid metabolic process"/>
    <property type="evidence" value="ECO:0007669"/>
    <property type="project" value="TreeGrafter"/>
</dbReference>
<dbReference type="Proteomes" id="UP000812270">
    <property type="component" value="Unassembled WGS sequence"/>
</dbReference>
<evidence type="ECO:0000256" key="1">
    <source>
        <dbReference type="ARBA" id="ARBA00004127"/>
    </source>
</evidence>
<evidence type="ECO:0000256" key="4">
    <source>
        <dbReference type="ARBA" id="ARBA00023002"/>
    </source>
</evidence>
<accession>A0A9E2W4B5</accession>
<evidence type="ECO:0000256" key="5">
    <source>
        <dbReference type="ARBA" id="ARBA00023098"/>
    </source>
</evidence>
<evidence type="ECO:0000259" key="9">
    <source>
        <dbReference type="Pfam" id="PF04116"/>
    </source>
</evidence>
<dbReference type="Pfam" id="PF04116">
    <property type="entry name" value="FA_hydroxylase"/>
    <property type="match status" value="1"/>
</dbReference>
<protein>
    <submittedName>
        <fullName evidence="10">Sterol desaturase family protein</fullName>
    </submittedName>
</protein>
<keyword evidence="3 8" id="KW-1133">Transmembrane helix</keyword>
<dbReference type="GO" id="GO:0005506">
    <property type="term" value="F:iron ion binding"/>
    <property type="evidence" value="ECO:0007669"/>
    <property type="project" value="InterPro"/>
</dbReference>
<dbReference type="PANTHER" id="PTHR21624">
    <property type="entry name" value="STEROL DESATURASE-RELATED PROTEIN"/>
    <property type="match status" value="1"/>
</dbReference>
<keyword evidence="4" id="KW-0560">Oxidoreductase</keyword>
<keyword evidence="6 8" id="KW-0472">Membrane</keyword>
<comment type="subcellular location">
    <subcellularLocation>
        <location evidence="1">Endomembrane system</location>
        <topology evidence="1">Multi-pass membrane protein</topology>
    </subcellularLocation>
</comment>
<dbReference type="InterPro" id="IPR006694">
    <property type="entry name" value="Fatty_acid_hydroxylase"/>
</dbReference>
<keyword evidence="2 8" id="KW-0812">Transmembrane</keyword>
<feature type="domain" description="Fatty acid hydroxylase" evidence="9">
    <location>
        <begin position="102"/>
        <end position="235"/>
    </location>
</feature>
<proteinExistence type="predicted"/>
<evidence type="ECO:0000256" key="6">
    <source>
        <dbReference type="ARBA" id="ARBA00023136"/>
    </source>
</evidence>
<sequence>MQLNCKFAVYFLKLLKTLVVHFREQLLLLISTPLYIFIIGLEIVLSNLRKQETYTVKDTFQNVYMMLLNGGIDLVFRAIYVGVLAWCYAHRIVEIHHVIAYWLILVLFEDFMYYWLHRMDHTLRFLWAVHVTHHSSQKYNFTTGFRSSVFEPLYRFIFFLPLAFCGFQPLDIVFIYSATQIWGIMVHTEKVGKLGFLEYILVTPSHHKVHHASNPKYLDKNMGMLLIFWDKLFGTFQRELSIEEYQPIRFGLTSPLEKQNPLYLVFHEWVSIWKDVTQKGISLKARMGYLFGAPGWSHDGSRHTSNDMRQEEDRLYSKK</sequence>
<feature type="transmembrane region" description="Helical" evidence="8">
    <location>
        <begin position="153"/>
        <end position="176"/>
    </location>
</feature>
<name>A0A9E2W4B5_9BACT</name>
<reference evidence="10" key="1">
    <citation type="submission" date="2021-06" db="EMBL/GenBank/DDBJ databases">
        <authorList>
            <person name="Huq M.A."/>
        </authorList>
    </citation>
    <scope>NUCLEOTIDE SEQUENCE</scope>
    <source>
        <strain evidence="10">MAH-26</strain>
    </source>
</reference>